<dbReference type="PRINTS" id="PR01021">
    <property type="entry name" value="OMPADOMAIN"/>
</dbReference>
<protein>
    <recommendedName>
        <fullName evidence="7">OmpA-like domain-containing protein</fullName>
    </recommendedName>
</protein>
<evidence type="ECO:0000256" key="3">
    <source>
        <dbReference type="ARBA" id="ARBA00023237"/>
    </source>
</evidence>
<dbReference type="Gene3D" id="3.30.1330.60">
    <property type="entry name" value="OmpA-like domain"/>
    <property type="match status" value="2"/>
</dbReference>
<dbReference type="EMBL" id="BAABIP010000015">
    <property type="protein sequence ID" value="GAA4767487.1"/>
    <property type="molecule type" value="Genomic_DNA"/>
</dbReference>
<dbReference type="SUPFAM" id="SSF103088">
    <property type="entry name" value="OmpA-like"/>
    <property type="match status" value="2"/>
</dbReference>
<evidence type="ECO:0000259" key="7">
    <source>
        <dbReference type="PROSITE" id="PS51123"/>
    </source>
</evidence>
<keyword evidence="6" id="KW-1133">Transmembrane helix</keyword>
<evidence type="ECO:0000313" key="8">
    <source>
        <dbReference type="EMBL" id="GAA4767487.1"/>
    </source>
</evidence>
<feature type="domain" description="OmpA-like" evidence="7">
    <location>
        <begin position="185"/>
        <end position="301"/>
    </location>
</feature>
<dbReference type="InterPro" id="IPR050330">
    <property type="entry name" value="Bact_OuterMem_StrucFunc"/>
</dbReference>
<keyword evidence="6" id="KW-0812">Transmembrane</keyword>
<dbReference type="CDD" id="cd07185">
    <property type="entry name" value="OmpA_C-like"/>
    <property type="match status" value="1"/>
</dbReference>
<dbReference type="PANTHER" id="PTHR30329">
    <property type="entry name" value="STATOR ELEMENT OF FLAGELLAR MOTOR COMPLEX"/>
    <property type="match status" value="1"/>
</dbReference>
<sequence length="301" mass="33888">MSKTTPYLLGIITTIVIGCFLYHHFCCKKCNNPPQTKNKIVSTKSEEITNNKFQFSDENINHSCEKNFNFNESEFNYITPADDCLNIGIEKLKNYFTNNKEARLIITGYASTSEKNTSAFPNLGFARANDIKNYFVSKGIPSNRFEINGEIKEGLQMVENKVLGPINFVINKTQALTKAENWNGIKEKYTETPLILFFDSNQTEISLTDAERESIAEIAKYIDNVPNSKISCVGHTDNSGNRLVNINLGLERANFVKNYLIKNGMLESKIETSSKGPDEPIADNLTPEGKGKNRRTVITLK</sequence>
<gene>
    <name evidence="8" type="ORF">GCM10023230_16560</name>
</gene>
<evidence type="ECO:0000256" key="2">
    <source>
        <dbReference type="ARBA" id="ARBA00023136"/>
    </source>
</evidence>
<evidence type="ECO:0000256" key="5">
    <source>
        <dbReference type="SAM" id="MobiDB-lite"/>
    </source>
</evidence>
<feature type="region of interest" description="Disordered" evidence="5">
    <location>
        <begin position="271"/>
        <end position="301"/>
    </location>
</feature>
<evidence type="ECO:0000313" key="9">
    <source>
        <dbReference type="Proteomes" id="UP001500141"/>
    </source>
</evidence>
<dbReference type="InterPro" id="IPR036737">
    <property type="entry name" value="OmpA-like_sf"/>
</dbReference>
<reference evidence="9" key="1">
    <citation type="journal article" date="2019" name="Int. J. Syst. Evol. Microbiol.">
        <title>The Global Catalogue of Microorganisms (GCM) 10K type strain sequencing project: providing services to taxonomists for standard genome sequencing and annotation.</title>
        <authorList>
            <consortium name="The Broad Institute Genomics Platform"/>
            <consortium name="The Broad Institute Genome Sequencing Center for Infectious Disease"/>
            <person name="Wu L."/>
            <person name="Ma J."/>
        </authorList>
    </citation>
    <scope>NUCLEOTIDE SEQUENCE [LARGE SCALE GENOMIC DNA]</scope>
    <source>
        <strain evidence="9">JCM 18198</strain>
    </source>
</reference>
<name>A0ABP8ZVM3_9FLAO</name>
<evidence type="ECO:0000256" key="4">
    <source>
        <dbReference type="PROSITE-ProRule" id="PRU00473"/>
    </source>
</evidence>
<comment type="subcellular location">
    <subcellularLocation>
        <location evidence="1">Cell outer membrane</location>
    </subcellularLocation>
</comment>
<dbReference type="InterPro" id="IPR006665">
    <property type="entry name" value="OmpA-like"/>
</dbReference>
<keyword evidence="2 4" id="KW-0472">Membrane</keyword>
<comment type="caution">
    <text evidence="8">The sequence shown here is derived from an EMBL/GenBank/DDBJ whole genome shotgun (WGS) entry which is preliminary data.</text>
</comment>
<keyword evidence="9" id="KW-1185">Reference proteome</keyword>
<dbReference type="Proteomes" id="UP001500141">
    <property type="component" value="Unassembled WGS sequence"/>
</dbReference>
<dbReference type="PROSITE" id="PS51257">
    <property type="entry name" value="PROKAR_LIPOPROTEIN"/>
    <property type="match status" value="1"/>
</dbReference>
<dbReference type="Pfam" id="PF00691">
    <property type="entry name" value="OmpA"/>
    <property type="match status" value="2"/>
</dbReference>
<feature type="transmembrane region" description="Helical" evidence="6">
    <location>
        <begin position="7"/>
        <end position="25"/>
    </location>
</feature>
<dbReference type="InterPro" id="IPR006664">
    <property type="entry name" value="OMP_bac"/>
</dbReference>
<accession>A0ABP8ZVM3</accession>
<evidence type="ECO:0000256" key="6">
    <source>
        <dbReference type="SAM" id="Phobius"/>
    </source>
</evidence>
<evidence type="ECO:0000256" key="1">
    <source>
        <dbReference type="ARBA" id="ARBA00004442"/>
    </source>
</evidence>
<dbReference type="RefSeq" id="WP_264541968.1">
    <property type="nucleotide sequence ID" value="NZ_BAABIP010000015.1"/>
</dbReference>
<dbReference type="PROSITE" id="PS51123">
    <property type="entry name" value="OMPA_2"/>
    <property type="match status" value="1"/>
</dbReference>
<proteinExistence type="predicted"/>
<organism evidence="8 9">
    <name type="scientific">Flavobacterium hankyongi</name>
    <dbReference type="NCBI Taxonomy" id="1176532"/>
    <lineage>
        <taxon>Bacteria</taxon>
        <taxon>Pseudomonadati</taxon>
        <taxon>Bacteroidota</taxon>
        <taxon>Flavobacteriia</taxon>
        <taxon>Flavobacteriales</taxon>
        <taxon>Flavobacteriaceae</taxon>
        <taxon>Flavobacterium</taxon>
    </lineage>
</organism>
<keyword evidence="3" id="KW-0998">Cell outer membrane</keyword>
<dbReference type="PANTHER" id="PTHR30329:SF21">
    <property type="entry name" value="LIPOPROTEIN YIAD-RELATED"/>
    <property type="match status" value="1"/>
</dbReference>